<accession>A0A8D8CL79</accession>
<sequence>MACLPAGLPGPSNFNLHTKSRYVGKTPKLLRGKAPVAREKLFVGGKVRDCGGWNWVGFFMFSKLNTFKVDWDFGVKIRIFFYAVTICYNNGFLNNLNFNYPKLQNCEKNHFSELNNSAMRPTKSKQPA</sequence>
<evidence type="ECO:0000313" key="1">
    <source>
        <dbReference type="EMBL" id="CAG6493300.1"/>
    </source>
</evidence>
<reference evidence="1" key="1">
    <citation type="submission" date="2021-05" db="EMBL/GenBank/DDBJ databases">
        <authorList>
            <person name="Alioto T."/>
            <person name="Alioto T."/>
            <person name="Gomez Garrido J."/>
        </authorList>
    </citation>
    <scope>NUCLEOTIDE SEQUENCE</scope>
</reference>
<proteinExistence type="predicted"/>
<organism evidence="1">
    <name type="scientific">Culex pipiens</name>
    <name type="common">House mosquito</name>
    <dbReference type="NCBI Taxonomy" id="7175"/>
    <lineage>
        <taxon>Eukaryota</taxon>
        <taxon>Metazoa</taxon>
        <taxon>Ecdysozoa</taxon>
        <taxon>Arthropoda</taxon>
        <taxon>Hexapoda</taxon>
        <taxon>Insecta</taxon>
        <taxon>Pterygota</taxon>
        <taxon>Neoptera</taxon>
        <taxon>Endopterygota</taxon>
        <taxon>Diptera</taxon>
        <taxon>Nematocera</taxon>
        <taxon>Culicoidea</taxon>
        <taxon>Culicidae</taxon>
        <taxon>Culicinae</taxon>
        <taxon>Culicini</taxon>
        <taxon>Culex</taxon>
        <taxon>Culex</taxon>
    </lineage>
</organism>
<dbReference type="EMBL" id="HBUE01123221">
    <property type="protein sequence ID" value="CAG6493300.1"/>
    <property type="molecule type" value="Transcribed_RNA"/>
</dbReference>
<dbReference type="AlphaFoldDB" id="A0A8D8CL79"/>
<protein>
    <submittedName>
        <fullName evidence="1">(northern house mosquito) hypothetical protein</fullName>
    </submittedName>
</protein>
<name>A0A8D8CL79_CULPI</name>